<feature type="transmembrane region" description="Helical" evidence="1">
    <location>
        <begin position="186"/>
        <end position="205"/>
    </location>
</feature>
<feature type="transmembrane region" description="Helical" evidence="1">
    <location>
        <begin position="161"/>
        <end position="180"/>
    </location>
</feature>
<keyword evidence="1" id="KW-0472">Membrane</keyword>
<feature type="transmembrane region" description="Helical" evidence="1">
    <location>
        <begin position="70"/>
        <end position="89"/>
    </location>
</feature>
<gene>
    <name evidence="2" type="ORF">BJI67_04965</name>
</gene>
<protein>
    <submittedName>
        <fullName evidence="2">Uncharacterized protein</fullName>
    </submittedName>
</protein>
<feature type="transmembrane region" description="Helical" evidence="1">
    <location>
        <begin position="98"/>
        <end position="118"/>
    </location>
</feature>
<dbReference type="Pfam" id="PF20334">
    <property type="entry name" value="DUF6629"/>
    <property type="match status" value="1"/>
</dbReference>
<dbReference type="AlphaFoldDB" id="A0A1D8K6D7"/>
<keyword evidence="1" id="KW-1133">Transmembrane helix</keyword>
<dbReference type="Proteomes" id="UP000095342">
    <property type="component" value="Chromosome"/>
</dbReference>
<organism evidence="2 3">
    <name type="scientific">Acidihalobacter aeolianus</name>
    <dbReference type="NCBI Taxonomy" id="2792603"/>
    <lineage>
        <taxon>Bacteria</taxon>
        <taxon>Pseudomonadati</taxon>
        <taxon>Pseudomonadota</taxon>
        <taxon>Gammaproteobacteria</taxon>
        <taxon>Chromatiales</taxon>
        <taxon>Ectothiorhodospiraceae</taxon>
        <taxon>Acidihalobacter</taxon>
    </lineage>
</organism>
<accession>A0A1D8K6D7</accession>
<reference evidence="2 3" key="1">
    <citation type="submission" date="2016-09" db="EMBL/GenBank/DDBJ databases">
        <title>Acidihalobacter prosperus V6 (DSM14174).</title>
        <authorList>
            <person name="Khaleque H.N."/>
            <person name="Ramsay J.P."/>
            <person name="Murphy R.J.T."/>
            <person name="Kaksonen A.H."/>
            <person name="Boxall N.J."/>
            <person name="Watkin E.L.J."/>
        </authorList>
    </citation>
    <scope>NUCLEOTIDE SEQUENCE [LARGE SCALE GENOMIC DNA]</scope>
    <source>
        <strain evidence="2 3">V6</strain>
    </source>
</reference>
<keyword evidence="3" id="KW-1185">Reference proteome</keyword>
<sequence>MIFIVLNFTLAGVLLTIGVLTLKKVSHAGEWVFASLPLLFGLHQFDQGIVWLGLLHVVDTHVLHVAAQLFVFYAQAVLPVLVPLAVWLLEARGPKRDLLASLVLIGALLAVYVGWGLAHYPTQVYVHHVSLVYANASIAHLWIALLYILTTCGSLILSRSVTIQLFGWLNLIGLVVVYLIAQYAFTALWCLYAALVSGMLYLYFIERRIAFLSALRRTEVQVEHEVDDELARLTRHLPRLRRLLVRPH</sequence>
<proteinExistence type="predicted"/>
<evidence type="ECO:0000256" key="1">
    <source>
        <dbReference type="SAM" id="Phobius"/>
    </source>
</evidence>
<dbReference type="EMBL" id="CP017448">
    <property type="protein sequence ID" value="AOV16508.1"/>
    <property type="molecule type" value="Genomic_DNA"/>
</dbReference>
<evidence type="ECO:0000313" key="2">
    <source>
        <dbReference type="EMBL" id="AOV16508.1"/>
    </source>
</evidence>
<dbReference type="RefSeq" id="WP_070072100.1">
    <property type="nucleotide sequence ID" value="NZ_CP017448.1"/>
</dbReference>
<feature type="transmembrane region" description="Helical" evidence="1">
    <location>
        <begin position="130"/>
        <end position="149"/>
    </location>
</feature>
<dbReference type="InterPro" id="IPR046737">
    <property type="entry name" value="DUF6629"/>
</dbReference>
<dbReference type="KEGG" id="aaeo:BJI67_04965"/>
<evidence type="ECO:0000313" key="3">
    <source>
        <dbReference type="Proteomes" id="UP000095342"/>
    </source>
</evidence>
<name>A0A1D8K6D7_9GAMM</name>
<keyword evidence="1" id="KW-0812">Transmembrane</keyword>